<protein>
    <submittedName>
        <fullName evidence="11">Peptide/nickel transport system ATP-binding protein</fullName>
    </submittedName>
</protein>
<keyword evidence="7 11" id="KW-0067">ATP-binding</keyword>
<keyword evidence="6" id="KW-0547">Nucleotide-binding</keyword>
<dbReference type="FunFam" id="3.40.50.300:FF:000016">
    <property type="entry name" value="Oligopeptide ABC transporter ATP-binding component"/>
    <property type="match status" value="1"/>
</dbReference>
<dbReference type="NCBIfam" id="TIGR01727">
    <property type="entry name" value="oligo_HPY"/>
    <property type="match status" value="1"/>
</dbReference>
<evidence type="ECO:0000256" key="9">
    <source>
        <dbReference type="ARBA" id="ARBA00023136"/>
    </source>
</evidence>
<evidence type="ECO:0000256" key="7">
    <source>
        <dbReference type="ARBA" id="ARBA00022840"/>
    </source>
</evidence>
<organism evidence="11 12">
    <name type="scientific">Brevibacillus fulvus</name>
    <dbReference type="NCBI Taxonomy" id="1125967"/>
    <lineage>
        <taxon>Bacteria</taxon>
        <taxon>Bacillati</taxon>
        <taxon>Bacillota</taxon>
        <taxon>Bacilli</taxon>
        <taxon>Bacillales</taxon>
        <taxon>Paenibacillaceae</taxon>
        <taxon>Brevibacillus</taxon>
    </lineage>
</organism>
<dbReference type="PROSITE" id="PS00211">
    <property type="entry name" value="ABC_TRANSPORTER_1"/>
    <property type="match status" value="1"/>
</dbReference>
<dbReference type="SMART" id="SM00382">
    <property type="entry name" value="AAA"/>
    <property type="match status" value="1"/>
</dbReference>
<dbReference type="PANTHER" id="PTHR43297">
    <property type="entry name" value="OLIGOPEPTIDE TRANSPORT ATP-BINDING PROTEIN APPD"/>
    <property type="match status" value="1"/>
</dbReference>
<dbReference type="GO" id="GO:0005524">
    <property type="term" value="F:ATP binding"/>
    <property type="evidence" value="ECO:0007669"/>
    <property type="project" value="UniProtKB-KW"/>
</dbReference>
<dbReference type="InterPro" id="IPR017871">
    <property type="entry name" value="ABC_transporter-like_CS"/>
</dbReference>
<evidence type="ECO:0000259" key="10">
    <source>
        <dbReference type="PROSITE" id="PS50893"/>
    </source>
</evidence>
<name>A0A938Y611_9BACL</name>
<sequence>MLLEIKELSVEFQSIQGKLQALKNVSFSMDEGEIIGVVGESGSGKSVTALSILGLLEKNAKITQGSVFYKGKDVLRLGRKEQQQLRGKEIGMVFQEPMTALHPTMRIGDQLAGVIKRHRQVSSKEAAQLAIRSLAEVHIDHPELVAGKYPFELSGGMRQRVVIALAMSAPPTLLIADEPTTALDVTIQDEILKLMKELSVKRGTAIMFITHDLGVVARLCNRVIVMYAGEVMETGITSDVLHRPAHPYTRALIGALPDWADPNEPLSAIPGETPNLFNRPAGCVFADRCPQALPLCREDRPALEAYQDNQEHRVACWVR</sequence>
<comment type="similarity">
    <text evidence="2">Belongs to the ABC transporter superfamily.</text>
</comment>
<dbReference type="GO" id="GO:0015833">
    <property type="term" value="P:peptide transport"/>
    <property type="evidence" value="ECO:0007669"/>
    <property type="project" value="InterPro"/>
</dbReference>
<dbReference type="InterPro" id="IPR013563">
    <property type="entry name" value="Oligopep_ABC_C"/>
</dbReference>
<accession>A0A938Y611</accession>
<dbReference type="Pfam" id="PF08352">
    <property type="entry name" value="oligo_HPY"/>
    <property type="match status" value="1"/>
</dbReference>
<dbReference type="InterPro" id="IPR003593">
    <property type="entry name" value="AAA+_ATPase"/>
</dbReference>
<dbReference type="CDD" id="cd03257">
    <property type="entry name" value="ABC_NikE_OppD_transporters"/>
    <property type="match status" value="1"/>
</dbReference>
<feature type="domain" description="ABC transporter" evidence="10">
    <location>
        <begin position="5"/>
        <end position="253"/>
    </location>
</feature>
<keyword evidence="12" id="KW-1185">Reference proteome</keyword>
<dbReference type="RefSeq" id="WP_204519951.1">
    <property type="nucleotide sequence ID" value="NZ_BAABIN010000032.1"/>
</dbReference>
<evidence type="ECO:0000256" key="8">
    <source>
        <dbReference type="ARBA" id="ARBA00022967"/>
    </source>
</evidence>
<proteinExistence type="inferred from homology"/>
<keyword evidence="9" id="KW-0472">Membrane</keyword>
<dbReference type="Gene3D" id="3.40.50.300">
    <property type="entry name" value="P-loop containing nucleotide triphosphate hydrolases"/>
    <property type="match status" value="1"/>
</dbReference>
<evidence type="ECO:0000256" key="3">
    <source>
        <dbReference type="ARBA" id="ARBA00022448"/>
    </source>
</evidence>
<dbReference type="GO" id="GO:0016887">
    <property type="term" value="F:ATP hydrolysis activity"/>
    <property type="evidence" value="ECO:0007669"/>
    <property type="project" value="InterPro"/>
</dbReference>
<evidence type="ECO:0000256" key="6">
    <source>
        <dbReference type="ARBA" id="ARBA00022741"/>
    </source>
</evidence>
<dbReference type="SUPFAM" id="SSF52540">
    <property type="entry name" value="P-loop containing nucleoside triphosphate hydrolases"/>
    <property type="match status" value="1"/>
</dbReference>
<evidence type="ECO:0000256" key="4">
    <source>
        <dbReference type="ARBA" id="ARBA00022475"/>
    </source>
</evidence>
<evidence type="ECO:0000256" key="2">
    <source>
        <dbReference type="ARBA" id="ARBA00005417"/>
    </source>
</evidence>
<dbReference type="AlphaFoldDB" id="A0A938Y611"/>
<dbReference type="InterPro" id="IPR027417">
    <property type="entry name" value="P-loop_NTPase"/>
</dbReference>
<dbReference type="GO" id="GO:0005886">
    <property type="term" value="C:plasma membrane"/>
    <property type="evidence" value="ECO:0007669"/>
    <property type="project" value="UniProtKB-SubCell"/>
</dbReference>
<reference evidence="11" key="1">
    <citation type="submission" date="2021-01" db="EMBL/GenBank/DDBJ databases">
        <title>Genomic Encyclopedia of Type Strains, Phase IV (KMG-IV): sequencing the most valuable type-strain genomes for metagenomic binning, comparative biology and taxonomic classification.</title>
        <authorList>
            <person name="Goeker M."/>
        </authorList>
    </citation>
    <scope>NUCLEOTIDE SEQUENCE</scope>
    <source>
        <strain evidence="11">DSM 25523</strain>
    </source>
</reference>
<evidence type="ECO:0000313" key="11">
    <source>
        <dbReference type="EMBL" id="MBM7592197.1"/>
    </source>
</evidence>
<keyword evidence="3" id="KW-0813">Transport</keyword>
<dbReference type="PANTHER" id="PTHR43297:SF14">
    <property type="entry name" value="ATPASE AAA-TYPE CORE DOMAIN-CONTAINING PROTEIN"/>
    <property type="match status" value="1"/>
</dbReference>
<dbReference type="InterPro" id="IPR003439">
    <property type="entry name" value="ABC_transporter-like_ATP-bd"/>
</dbReference>
<dbReference type="Pfam" id="PF00005">
    <property type="entry name" value="ABC_tran"/>
    <property type="match status" value="1"/>
</dbReference>
<evidence type="ECO:0000256" key="1">
    <source>
        <dbReference type="ARBA" id="ARBA00004202"/>
    </source>
</evidence>
<keyword evidence="8" id="KW-1278">Translocase</keyword>
<gene>
    <name evidence="11" type="ORF">JOD01_003859</name>
</gene>
<comment type="caution">
    <text evidence="11">The sequence shown here is derived from an EMBL/GenBank/DDBJ whole genome shotgun (WGS) entry which is preliminary data.</text>
</comment>
<keyword evidence="5" id="KW-0997">Cell inner membrane</keyword>
<evidence type="ECO:0000313" key="12">
    <source>
        <dbReference type="Proteomes" id="UP000717624"/>
    </source>
</evidence>
<dbReference type="Proteomes" id="UP000717624">
    <property type="component" value="Unassembled WGS sequence"/>
</dbReference>
<keyword evidence="4" id="KW-1003">Cell membrane</keyword>
<comment type="subcellular location">
    <subcellularLocation>
        <location evidence="1">Cell membrane</location>
        <topology evidence="1">Peripheral membrane protein</topology>
    </subcellularLocation>
</comment>
<dbReference type="InterPro" id="IPR050388">
    <property type="entry name" value="ABC_Ni/Peptide_Import"/>
</dbReference>
<evidence type="ECO:0000256" key="5">
    <source>
        <dbReference type="ARBA" id="ARBA00022519"/>
    </source>
</evidence>
<dbReference type="PROSITE" id="PS50893">
    <property type="entry name" value="ABC_TRANSPORTER_2"/>
    <property type="match status" value="1"/>
</dbReference>
<dbReference type="EMBL" id="JAFBEB010000021">
    <property type="protein sequence ID" value="MBM7592197.1"/>
    <property type="molecule type" value="Genomic_DNA"/>
</dbReference>